<evidence type="ECO:0000313" key="1">
    <source>
        <dbReference type="EMBL" id="GJT61908.1"/>
    </source>
</evidence>
<dbReference type="EMBL" id="BQNB010017328">
    <property type="protein sequence ID" value="GJT61908.1"/>
    <property type="molecule type" value="Genomic_DNA"/>
</dbReference>
<comment type="caution">
    <text evidence="1">The sequence shown here is derived from an EMBL/GenBank/DDBJ whole genome shotgun (WGS) entry which is preliminary data.</text>
</comment>
<evidence type="ECO:0000313" key="2">
    <source>
        <dbReference type="Proteomes" id="UP001151760"/>
    </source>
</evidence>
<keyword evidence="2" id="KW-1185">Reference proteome</keyword>
<sequence>MGITSLSLVRHPPPFISYPEGQLKLRKASTSLLSPPCIKFADREYLAGALDSMLDLCTCGVSEPPFSKDALSSESSSSDLPLSLKLLLFLDPSLVSELPHGLYVIFELNPCYATMLSFSVRFFGMYTKY</sequence>
<accession>A0ABQ5FG54</accession>
<gene>
    <name evidence="1" type="ORF">Tco_1005441</name>
</gene>
<dbReference type="Proteomes" id="UP001151760">
    <property type="component" value="Unassembled WGS sequence"/>
</dbReference>
<organism evidence="1 2">
    <name type="scientific">Tanacetum coccineum</name>
    <dbReference type="NCBI Taxonomy" id="301880"/>
    <lineage>
        <taxon>Eukaryota</taxon>
        <taxon>Viridiplantae</taxon>
        <taxon>Streptophyta</taxon>
        <taxon>Embryophyta</taxon>
        <taxon>Tracheophyta</taxon>
        <taxon>Spermatophyta</taxon>
        <taxon>Magnoliopsida</taxon>
        <taxon>eudicotyledons</taxon>
        <taxon>Gunneridae</taxon>
        <taxon>Pentapetalae</taxon>
        <taxon>asterids</taxon>
        <taxon>campanulids</taxon>
        <taxon>Asterales</taxon>
        <taxon>Asteraceae</taxon>
        <taxon>Asteroideae</taxon>
        <taxon>Anthemideae</taxon>
        <taxon>Anthemidinae</taxon>
        <taxon>Tanacetum</taxon>
    </lineage>
</organism>
<proteinExistence type="predicted"/>
<reference evidence="1" key="1">
    <citation type="journal article" date="2022" name="Int. J. Mol. Sci.">
        <title>Draft Genome of Tanacetum Coccineum: Genomic Comparison of Closely Related Tanacetum-Family Plants.</title>
        <authorList>
            <person name="Yamashiro T."/>
            <person name="Shiraishi A."/>
            <person name="Nakayama K."/>
            <person name="Satake H."/>
        </authorList>
    </citation>
    <scope>NUCLEOTIDE SEQUENCE</scope>
</reference>
<protein>
    <submittedName>
        <fullName evidence="1">Uncharacterized protein</fullName>
    </submittedName>
</protein>
<name>A0ABQ5FG54_9ASTR</name>
<reference evidence="1" key="2">
    <citation type="submission" date="2022-01" db="EMBL/GenBank/DDBJ databases">
        <authorList>
            <person name="Yamashiro T."/>
            <person name="Shiraishi A."/>
            <person name="Satake H."/>
            <person name="Nakayama K."/>
        </authorList>
    </citation>
    <scope>NUCLEOTIDE SEQUENCE</scope>
</reference>